<keyword evidence="1" id="KW-0193">Cuticle</keyword>
<proteinExistence type="predicted"/>
<dbReference type="PROSITE" id="PS51155">
    <property type="entry name" value="CHIT_BIND_RR_2"/>
    <property type="match status" value="1"/>
</dbReference>
<feature type="compositionally biased region" description="Polar residues" evidence="2">
    <location>
        <begin position="408"/>
        <end position="439"/>
    </location>
</feature>
<evidence type="ECO:0000313" key="4">
    <source>
        <dbReference type="EMBL" id="BES99687.1"/>
    </source>
</evidence>
<evidence type="ECO:0000256" key="3">
    <source>
        <dbReference type="SAM" id="SignalP"/>
    </source>
</evidence>
<feature type="chain" id="PRO_5045077964" evidence="3">
    <location>
        <begin position="23"/>
        <end position="490"/>
    </location>
</feature>
<protein>
    <submittedName>
        <fullName evidence="4">Uncharacterized protein</fullName>
    </submittedName>
</protein>
<reference evidence="4 5" key="1">
    <citation type="submission" date="2023-09" db="EMBL/GenBank/DDBJ databases">
        <title>Nesidiocoris tenuis whole genome shotgun sequence.</title>
        <authorList>
            <person name="Shibata T."/>
            <person name="Shimoda M."/>
            <person name="Kobayashi T."/>
            <person name="Uehara T."/>
        </authorList>
    </citation>
    <scope>NUCLEOTIDE SEQUENCE [LARGE SCALE GENOMIC DNA]</scope>
    <source>
        <strain evidence="4 5">Japan</strain>
    </source>
</reference>
<feature type="signal peptide" evidence="3">
    <location>
        <begin position="1"/>
        <end position="22"/>
    </location>
</feature>
<evidence type="ECO:0000256" key="1">
    <source>
        <dbReference type="PROSITE-ProRule" id="PRU00497"/>
    </source>
</evidence>
<feature type="compositionally biased region" description="Low complexity" evidence="2">
    <location>
        <begin position="443"/>
        <end position="453"/>
    </location>
</feature>
<name>A0ABN7B5L0_9HEMI</name>
<dbReference type="EMBL" id="AP028918">
    <property type="protein sequence ID" value="BES99687.1"/>
    <property type="molecule type" value="Genomic_DNA"/>
</dbReference>
<dbReference type="InterPro" id="IPR000618">
    <property type="entry name" value="Insect_cuticle"/>
</dbReference>
<keyword evidence="5" id="KW-1185">Reference proteome</keyword>
<evidence type="ECO:0000256" key="2">
    <source>
        <dbReference type="SAM" id="MobiDB-lite"/>
    </source>
</evidence>
<keyword evidence="3" id="KW-0732">Signal</keyword>
<sequence length="490" mass="52787">MILLNGLAILAVLAFERAAGQSRNFFLESNGGGLDSLYNPGNSALNNGVAYLNQAGPNGLTRCTPLQRLSTQRNPVKGPYKIVIQSQGQSRIEQADENGNVRGVVYYVDPQYGYPKSISYEGNLASGIRKSSFADPSQPFYPNRLVSPFLNSNDISQNEDDDSMNVMNAFFNGKVRPNTNNPLGVSGLQSQQYLQQLQRMTANPAAPFLQSAQLNSLVPGQNFPVNSLTNVGQIWPTRQQGINPFDTISFPPQTNPFQRLQIPGNGLNPFLNGQRGLPFRPNLGNDPSQVLQTLGRIQQQDPQSVSFGGNIQSRTAGDGSRGVINGRISWLGNNDQPQNAFLEQEDQDNFIPTANNGLVPPTFSNLVPNSLINQAGNQFQGGNLAFSNPSNVNGFPLTSPLARPPNQAVPSNLGQLSNVANLPSSIQGGNQGRAPSNPRQIVESSSSQQESDSGAPKSDLDYEVLVEIADKIAKLARSKTAEEPSTSVEP</sequence>
<feature type="region of interest" description="Disordered" evidence="2">
    <location>
        <begin position="396"/>
        <end position="462"/>
    </location>
</feature>
<evidence type="ECO:0000313" key="5">
    <source>
        <dbReference type="Proteomes" id="UP001307889"/>
    </source>
</evidence>
<dbReference type="Proteomes" id="UP001307889">
    <property type="component" value="Chromosome 10"/>
</dbReference>
<gene>
    <name evidence="4" type="ORF">NTJ_12504</name>
</gene>
<accession>A0ABN7B5L0</accession>
<organism evidence="4 5">
    <name type="scientific">Nesidiocoris tenuis</name>
    <dbReference type="NCBI Taxonomy" id="355587"/>
    <lineage>
        <taxon>Eukaryota</taxon>
        <taxon>Metazoa</taxon>
        <taxon>Ecdysozoa</taxon>
        <taxon>Arthropoda</taxon>
        <taxon>Hexapoda</taxon>
        <taxon>Insecta</taxon>
        <taxon>Pterygota</taxon>
        <taxon>Neoptera</taxon>
        <taxon>Paraneoptera</taxon>
        <taxon>Hemiptera</taxon>
        <taxon>Heteroptera</taxon>
        <taxon>Panheteroptera</taxon>
        <taxon>Cimicomorpha</taxon>
        <taxon>Miridae</taxon>
        <taxon>Dicyphina</taxon>
        <taxon>Nesidiocoris</taxon>
    </lineage>
</organism>